<dbReference type="Proteomes" id="UP000321518">
    <property type="component" value="Unassembled WGS sequence"/>
</dbReference>
<accession>A0A511KSP7</accession>
<reference evidence="2 3" key="1">
    <citation type="submission" date="2019-07" db="EMBL/GenBank/DDBJ databases">
        <title>Rhodotorula toruloides NBRC10032 genome sequencing.</title>
        <authorList>
            <person name="Shida Y."/>
            <person name="Takaku H."/>
            <person name="Ogasawara W."/>
            <person name="Mori K."/>
        </authorList>
    </citation>
    <scope>NUCLEOTIDE SEQUENCE [LARGE SCALE GENOMIC DNA]</scope>
    <source>
        <strain evidence="2 3">NBRC10032</strain>
    </source>
</reference>
<sequence length="439" mass="47874">MSYHPQPGFQYSPSTFSSSQRQQQPTMANILNHQDSYSVSTTQQQQLVGDEEYNRLLKNYKLAHLRIEEQRSAMLEQEKQNAALRKHIMLLEGGDSGGATVIGVHSAGGGGGSTVDDFTIKNSSSSLERRINRWAADTLAAHLRSAPPPPPGTDPSAFQHLALVPLAEALYQDVDNVAASPFIVGLSQMGFDYPGLGIVVQSLLRHVMSQLLCDGIVNKLLVTNSEDANQELTKLHEQLFHREPLVASVWRRQTFSAAVDSLDPEMSLSLFREHMPHVFSLINPSATIAPELEAVLDASYVYSRMLHKSYSPGGALEGSGFYRSFVCQVGSPLDPTQLELIKKCYRTERGEPERVGACLFPGLVKETAIDTTPLPSLSIRHGPGAQNGRQPLKKRETRTLVVRRAQVICECALAAAHGVGGGVRQALAHPSTSLSPPPQ</sequence>
<protein>
    <submittedName>
        <fullName evidence="2">Uncharacterized protein</fullName>
    </submittedName>
</protein>
<feature type="compositionally biased region" description="Polar residues" evidence="1">
    <location>
        <begin position="9"/>
        <end position="25"/>
    </location>
</feature>
<feature type="region of interest" description="Disordered" evidence="1">
    <location>
        <begin position="374"/>
        <end position="393"/>
    </location>
</feature>
<evidence type="ECO:0000313" key="2">
    <source>
        <dbReference type="EMBL" id="GEM12564.1"/>
    </source>
</evidence>
<evidence type="ECO:0000256" key="1">
    <source>
        <dbReference type="SAM" id="MobiDB-lite"/>
    </source>
</evidence>
<name>A0A511KSP7_RHOTO</name>
<gene>
    <name evidence="2" type="ORF">Rt10032_c22g6581</name>
</gene>
<feature type="region of interest" description="Disordered" evidence="1">
    <location>
        <begin position="1"/>
        <end position="25"/>
    </location>
</feature>
<dbReference type="OrthoDB" id="2538017at2759"/>
<proteinExistence type="predicted"/>
<organism evidence="2 3">
    <name type="scientific">Rhodotorula toruloides</name>
    <name type="common">Yeast</name>
    <name type="synonym">Rhodosporidium toruloides</name>
    <dbReference type="NCBI Taxonomy" id="5286"/>
    <lineage>
        <taxon>Eukaryota</taxon>
        <taxon>Fungi</taxon>
        <taxon>Dikarya</taxon>
        <taxon>Basidiomycota</taxon>
        <taxon>Pucciniomycotina</taxon>
        <taxon>Microbotryomycetes</taxon>
        <taxon>Sporidiobolales</taxon>
        <taxon>Sporidiobolaceae</taxon>
        <taxon>Rhodotorula</taxon>
    </lineage>
</organism>
<evidence type="ECO:0000313" key="3">
    <source>
        <dbReference type="Proteomes" id="UP000321518"/>
    </source>
</evidence>
<comment type="caution">
    <text evidence="2">The sequence shown here is derived from an EMBL/GenBank/DDBJ whole genome shotgun (WGS) entry which is preliminary data.</text>
</comment>
<dbReference type="AlphaFoldDB" id="A0A511KSP7"/>
<dbReference type="EMBL" id="BJWK01000022">
    <property type="protein sequence ID" value="GEM12564.1"/>
    <property type="molecule type" value="Genomic_DNA"/>
</dbReference>